<dbReference type="InterPro" id="IPR000182">
    <property type="entry name" value="GNAT_dom"/>
</dbReference>
<accession>A0A4V3FK81</accession>
<keyword evidence="2" id="KW-0808">Transferase</keyword>
<evidence type="ECO:0000313" key="2">
    <source>
        <dbReference type="EMBL" id="TDU89183.1"/>
    </source>
</evidence>
<dbReference type="RefSeq" id="WP_133979185.1">
    <property type="nucleotide sequence ID" value="NZ_SOCE01000001.1"/>
</dbReference>
<feature type="domain" description="N-acetyltransferase" evidence="1">
    <location>
        <begin position="1"/>
        <end position="163"/>
    </location>
</feature>
<gene>
    <name evidence="2" type="ORF">EV138_2743</name>
</gene>
<evidence type="ECO:0000313" key="3">
    <source>
        <dbReference type="Proteomes" id="UP000295151"/>
    </source>
</evidence>
<dbReference type="InterPro" id="IPR016181">
    <property type="entry name" value="Acyl_CoA_acyltransferase"/>
</dbReference>
<dbReference type="EMBL" id="SOCE01000001">
    <property type="protein sequence ID" value="TDU89183.1"/>
    <property type="molecule type" value="Genomic_DNA"/>
</dbReference>
<dbReference type="Gene3D" id="3.40.630.30">
    <property type="match status" value="1"/>
</dbReference>
<comment type="caution">
    <text evidence="2">The sequence shown here is derived from an EMBL/GenBank/DDBJ whole genome shotgun (WGS) entry which is preliminary data.</text>
</comment>
<dbReference type="OrthoDB" id="4095657at2"/>
<evidence type="ECO:0000259" key="1">
    <source>
        <dbReference type="PROSITE" id="PS51186"/>
    </source>
</evidence>
<dbReference type="CDD" id="cd04301">
    <property type="entry name" value="NAT_SF"/>
    <property type="match status" value="1"/>
</dbReference>
<dbReference type="AlphaFoldDB" id="A0A4V3FK81"/>
<protein>
    <submittedName>
        <fullName evidence="2">Acetyltransferase (GNAT) family protein</fullName>
    </submittedName>
</protein>
<dbReference type="SUPFAM" id="SSF55729">
    <property type="entry name" value="Acyl-CoA N-acyltransferases (Nat)"/>
    <property type="match status" value="1"/>
</dbReference>
<keyword evidence="3" id="KW-1185">Reference proteome</keyword>
<reference evidence="2 3" key="1">
    <citation type="submission" date="2019-03" db="EMBL/GenBank/DDBJ databases">
        <title>Genomic Encyclopedia of Type Strains, Phase III (KMG-III): the genomes of soil and plant-associated and newly described type strains.</title>
        <authorList>
            <person name="Whitman W."/>
        </authorList>
    </citation>
    <scope>NUCLEOTIDE SEQUENCE [LARGE SCALE GENOMIC DNA]</scope>
    <source>
        <strain evidence="2 3">VKM Ac-2575</strain>
    </source>
</reference>
<proteinExistence type="predicted"/>
<dbReference type="Proteomes" id="UP000295151">
    <property type="component" value="Unassembled WGS sequence"/>
</dbReference>
<name>A0A4V3FK81_9ACTN</name>
<dbReference type="PROSITE" id="PS51186">
    <property type="entry name" value="GNAT"/>
    <property type="match status" value="1"/>
</dbReference>
<dbReference type="Pfam" id="PF00583">
    <property type="entry name" value="Acetyltransf_1"/>
    <property type="match status" value="1"/>
</dbReference>
<dbReference type="GO" id="GO:0016747">
    <property type="term" value="F:acyltransferase activity, transferring groups other than amino-acyl groups"/>
    <property type="evidence" value="ECO:0007669"/>
    <property type="project" value="InterPro"/>
</dbReference>
<organism evidence="2 3">
    <name type="scientific">Kribbella voronezhensis</name>
    <dbReference type="NCBI Taxonomy" id="2512212"/>
    <lineage>
        <taxon>Bacteria</taxon>
        <taxon>Bacillati</taxon>
        <taxon>Actinomycetota</taxon>
        <taxon>Actinomycetes</taxon>
        <taxon>Propionibacteriales</taxon>
        <taxon>Kribbellaceae</taxon>
        <taxon>Kribbella</taxon>
    </lineage>
</organism>
<sequence length="165" mass="18837">MLITLDESHRQLVHQVRDEAGEWLATKGTDQYRGGLDMAQVHANIDHDFDSYPFVGWLVDGNVVAMMALIAPETDFWSPEELAEPQTYISRFFVVEHGKGYGSALLAAVIDHARKEGHYWVRLNCWSTNTKLHDYYIRHGFDLVRICNIPGRMSGALFQISINQD</sequence>